<organism evidence="1 2">
    <name type="scientific">Candidatus Buchananbacteria bacterium RIFCSPLOWO2_01_FULL_40_23b</name>
    <dbReference type="NCBI Taxonomy" id="1797544"/>
    <lineage>
        <taxon>Bacteria</taxon>
        <taxon>Candidatus Buchananiibacteriota</taxon>
    </lineage>
</organism>
<comment type="caution">
    <text evidence="1">The sequence shown here is derived from an EMBL/GenBank/DDBJ whole genome shotgun (WGS) entry which is preliminary data.</text>
</comment>
<dbReference type="EMBL" id="MHIN01000040">
    <property type="protein sequence ID" value="OGY53785.1"/>
    <property type="molecule type" value="Genomic_DNA"/>
</dbReference>
<dbReference type="AlphaFoldDB" id="A0A1G1YN56"/>
<accession>A0A1G1YN56</accession>
<proteinExistence type="predicted"/>
<dbReference type="Proteomes" id="UP000178122">
    <property type="component" value="Unassembled WGS sequence"/>
</dbReference>
<dbReference type="PROSITE" id="PS51257">
    <property type="entry name" value="PROKAR_LIPOPROTEIN"/>
    <property type="match status" value="1"/>
</dbReference>
<name>A0A1G1YN56_9BACT</name>
<evidence type="ECO:0000313" key="2">
    <source>
        <dbReference type="Proteomes" id="UP000178122"/>
    </source>
</evidence>
<evidence type="ECO:0008006" key="3">
    <source>
        <dbReference type="Google" id="ProtNLM"/>
    </source>
</evidence>
<protein>
    <recommendedName>
        <fullName evidence="3">Lipoprotein</fullName>
    </recommendedName>
</protein>
<gene>
    <name evidence="1" type="ORF">A2912_03910</name>
</gene>
<reference evidence="1 2" key="1">
    <citation type="journal article" date="2016" name="Nat. Commun.">
        <title>Thousands of microbial genomes shed light on interconnected biogeochemical processes in an aquifer system.</title>
        <authorList>
            <person name="Anantharaman K."/>
            <person name="Brown C.T."/>
            <person name="Hug L.A."/>
            <person name="Sharon I."/>
            <person name="Castelle C.J."/>
            <person name="Probst A.J."/>
            <person name="Thomas B.C."/>
            <person name="Singh A."/>
            <person name="Wilkins M.J."/>
            <person name="Karaoz U."/>
            <person name="Brodie E.L."/>
            <person name="Williams K.H."/>
            <person name="Hubbard S.S."/>
            <person name="Banfield J.F."/>
        </authorList>
    </citation>
    <scope>NUCLEOTIDE SEQUENCE [LARGE SCALE GENOMIC DNA]</scope>
</reference>
<evidence type="ECO:0000313" key="1">
    <source>
        <dbReference type="EMBL" id="OGY53785.1"/>
    </source>
</evidence>
<sequence length="120" mass="13515">MIETKMKMGIVGAGLVALLSGCGEMKKGEDKTEVKEQAYVLPDVYTLPKTCAEVVSMGRAGRYGEMDYVSCKGTDGKYGVYVFHIIHDRNAWDNAVKGYEWKQVQKYQHAEKNKIDEVEK</sequence>